<name>A0ABQ7W0Y8_SOLTU</name>
<dbReference type="EMBL" id="JAIVGD010000005">
    <property type="protein sequence ID" value="KAH0773700.1"/>
    <property type="molecule type" value="Genomic_DNA"/>
</dbReference>
<protein>
    <submittedName>
        <fullName evidence="1">Uncharacterized protein</fullName>
    </submittedName>
</protein>
<organism evidence="1 2">
    <name type="scientific">Solanum tuberosum</name>
    <name type="common">Potato</name>
    <dbReference type="NCBI Taxonomy" id="4113"/>
    <lineage>
        <taxon>Eukaryota</taxon>
        <taxon>Viridiplantae</taxon>
        <taxon>Streptophyta</taxon>
        <taxon>Embryophyta</taxon>
        <taxon>Tracheophyta</taxon>
        <taxon>Spermatophyta</taxon>
        <taxon>Magnoliopsida</taxon>
        <taxon>eudicotyledons</taxon>
        <taxon>Gunneridae</taxon>
        <taxon>Pentapetalae</taxon>
        <taxon>asterids</taxon>
        <taxon>lamiids</taxon>
        <taxon>Solanales</taxon>
        <taxon>Solanaceae</taxon>
        <taxon>Solanoideae</taxon>
        <taxon>Solaneae</taxon>
        <taxon>Solanum</taxon>
    </lineage>
</organism>
<reference evidence="1 2" key="1">
    <citation type="journal article" date="2021" name="bioRxiv">
        <title>Chromosome-scale and haplotype-resolved genome assembly of a tetraploid potato cultivar.</title>
        <authorList>
            <person name="Sun H."/>
            <person name="Jiao W.-B."/>
            <person name="Krause K."/>
            <person name="Campoy J.A."/>
            <person name="Goel M."/>
            <person name="Folz-Donahue K."/>
            <person name="Kukat C."/>
            <person name="Huettel B."/>
            <person name="Schneeberger K."/>
        </authorList>
    </citation>
    <scope>NUCLEOTIDE SEQUENCE [LARGE SCALE GENOMIC DNA]</scope>
    <source>
        <strain evidence="1">SolTubOtavaFocal</strain>
        <tissue evidence="1">Leaves</tissue>
    </source>
</reference>
<sequence length="1054" mass="118032">MSFVTSEYCGDDIGEYACSNMSYENGENEFCEGYDGPYEHGNGDLVYDGDSYEGYDSPWDNEQHGGENHYSGDDFEMNGTYDSSDDVEGMEEPYGVYHCGDEGSHATHYGYDGDVRYNSFSQRSYEFFEQNLDRNGGCEVEFTTSSCATSYPKKEGIHVWVGPFQSRRVDHRRSTFPTSQNMLTYSSHPSSNVSCSLYGDEVEGRGVGALSHEVIELRETFTTLREDFDDFLRMFEMVTSMVQKRQVIHHENTPKELPLDEKQDTPSKVGTKEFMEVKTLTPCAPKWKLNLKGSSNPSKGILGTCPNSHQIERQRIERSKDVKSDNSRVEKGEVGWSILGSKPSEAPQNVNNHEILESFQNEKMCSNVDSQGDDTSSYELQGNNANAYTSLNLEHHCVASSPLSINNSLSLCEHSESLPCDVLDSTFLCDDNILVVNLCSPSVGTCSLNEGTLSCDESDATLVDPIDDQVDSSEKINLCPPSVGINDLNESLDHSTISCFSHVNLEVECLLKDNLLFDDDMTIESVHSEIPYNVGSVATLSGYQLFENPLWCDDTLSKDGNLFCEDDSTFIGEGSVKMKGDAYVLNVTSSLCVPILHMNCASFINKVEAKLGNNLIEVHLCDTFLYYLFAYDDVSTFEWSTMILEDKGANRVNKGVLDPCSWISFPFHPGNELNCGICLVMLGQDDKNNLEGFVGAFPYDGKFFLRVYNLLEGPTLCIGKGLDSRTNPFQEGEDDNNMDSMDRVKALEKLDGHKIKKYNVWKVHLSEEKEERGHLCIWSTHNFKNSQKKTTKQDPYLIKGKIVKENKKKYNKIHVDCHASNQLPTQQLPQHQLSATIAAHCQAILDAPRGACGSDSERKMCSNVNYEHGENEFCEGYDGPYEHGNGDLVYDGDSYEGYDGPWDNEQDGGENYYSGDDFEMNGTYDSSDDVEGMEEPYGVYHCGDKGSHATHYGYEGDVTYNSFSHRSYESFEQNLDRNGGCEVEFTTSSCATSYPKKEGIHVWVGPFQSRRVDHRRSTFPTSQNMLIYSSHPSSNVSCSLYGDEVEGLGRNTKQ</sequence>
<gene>
    <name evidence="1" type="ORF">KY290_010837</name>
</gene>
<keyword evidence="2" id="KW-1185">Reference proteome</keyword>
<evidence type="ECO:0000313" key="2">
    <source>
        <dbReference type="Proteomes" id="UP000826656"/>
    </source>
</evidence>
<proteinExistence type="predicted"/>
<comment type="caution">
    <text evidence="1">The sequence shown here is derived from an EMBL/GenBank/DDBJ whole genome shotgun (WGS) entry which is preliminary data.</text>
</comment>
<dbReference type="Proteomes" id="UP000826656">
    <property type="component" value="Unassembled WGS sequence"/>
</dbReference>
<accession>A0ABQ7W0Y8</accession>
<evidence type="ECO:0000313" key="1">
    <source>
        <dbReference type="EMBL" id="KAH0773700.1"/>
    </source>
</evidence>